<proteinExistence type="predicted"/>
<reference evidence="2 3" key="1">
    <citation type="submission" date="2024-03" db="EMBL/GenBank/DDBJ databases">
        <title>Adaptation during the transition from Ophiocordyceps entomopathogen to insect associate is accompanied by gene loss and intensified selection.</title>
        <authorList>
            <person name="Ward C.M."/>
            <person name="Onetto C.A."/>
            <person name="Borneman A.R."/>
        </authorList>
    </citation>
    <scope>NUCLEOTIDE SEQUENCE [LARGE SCALE GENOMIC DNA]</scope>
    <source>
        <strain evidence="2">AWRI1</strain>
        <tissue evidence="2">Single Adult Female</tissue>
    </source>
</reference>
<organism evidence="2 3">
    <name type="scientific">Parthenolecanium corni</name>
    <dbReference type="NCBI Taxonomy" id="536013"/>
    <lineage>
        <taxon>Eukaryota</taxon>
        <taxon>Metazoa</taxon>
        <taxon>Ecdysozoa</taxon>
        <taxon>Arthropoda</taxon>
        <taxon>Hexapoda</taxon>
        <taxon>Insecta</taxon>
        <taxon>Pterygota</taxon>
        <taxon>Neoptera</taxon>
        <taxon>Paraneoptera</taxon>
        <taxon>Hemiptera</taxon>
        <taxon>Sternorrhyncha</taxon>
        <taxon>Coccoidea</taxon>
        <taxon>Coccidae</taxon>
        <taxon>Parthenolecanium</taxon>
    </lineage>
</organism>
<dbReference type="AlphaFoldDB" id="A0AAN9TPJ1"/>
<dbReference type="EMBL" id="JBBCAQ010000033">
    <property type="protein sequence ID" value="KAK7582260.1"/>
    <property type="molecule type" value="Genomic_DNA"/>
</dbReference>
<evidence type="ECO:0000256" key="1">
    <source>
        <dbReference type="SAM" id="MobiDB-lite"/>
    </source>
</evidence>
<name>A0AAN9TPJ1_9HEMI</name>
<accession>A0AAN9TPJ1</accession>
<evidence type="ECO:0000313" key="3">
    <source>
        <dbReference type="Proteomes" id="UP001367676"/>
    </source>
</evidence>
<evidence type="ECO:0000313" key="2">
    <source>
        <dbReference type="EMBL" id="KAK7582260.1"/>
    </source>
</evidence>
<keyword evidence="3" id="KW-1185">Reference proteome</keyword>
<protein>
    <submittedName>
        <fullName evidence="2">Uncharacterized protein</fullName>
    </submittedName>
</protein>
<comment type="caution">
    <text evidence="2">The sequence shown here is derived from an EMBL/GenBank/DDBJ whole genome shotgun (WGS) entry which is preliminary data.</text>
</comment>
<dbReference type="Proteomes" id="UP001367676">
    <property type="component" value="Unassembled WGS sequence"/>
</dbReference>
<sequence>MWDCEQFLNVDEDHFLDVDKDEYRRSRDSSHSEEEHTTTVNSLGTIKVGRFPSSTTSRHNGGDAATAFEQELAER</sequence>
<feature type="region of interest" description="Disordered" evidence="1">
    <location>
        <begin position="45"/>
        <end position="75"/>
    </location>
</feature>
<gene>
    <name evidence="2" type="ORF">V9T40_013705</name>
</gene>